<evidence type="ECO:0000256" key="6">
    <source>
        <dbReference type="SAM" id="MobiDB-lite"/>
    </source>
</evidence>
<dbReference type="PROSITE" id="PS50089">
    <property type="entry name" value="ZF_RING_2"/>
    <property type="match status" value="1"/>
</dbReference>
<dbReference type="SMART" id="SM00908">
    <property type="entry name" value="Gal-bind_lectin"/>
    <property type="match status" value="1"/>
</dbReference>
<feature type="region of interest" description="Disordered" evidence="6">
    <location>
        <begin position="1"/>
        <end position="25"/>
    </location>
</feature>
<dbReference type="PROSITE" id="PS51304">
    <property type="entry name" value="GALECTIN"/>
    <property type="match status" value="1"/>
</dbReference>
<dbReference type="InterPro" id="IPR046349">
    <property type="entry name" value="C1-like_sf"/>
</dbReference>
<dbReference type="InterPro" id="IPR013083">
    <property type="entry name" value="Znf_RING/FYVE/PHD"/>
</dbReference>
<proteinExistence type="predicted"/>
<name>A0A8B7YH43_ACAPL</name>
<dbReference type="GO" id="GO:0008270">
    <property type="term" value="F:zinc ion binding"/>
    <property type="evidence" value="ECO:0007669"/>
    <property type="project" value="UniProtKB-KW"/>
</dbReference>
<feature type="region of interest" description="Disordered" evidence="6">
    <location>
        <begin position="309"/>
        <end position="350"/>
    </location>
</feature>
<dbReference type="Pfam" id="PF13445">
    <property type="entry name" value="zf-RING_UBOX"/>
    <property type="match status" value="1"/>
</dbReference>
<feature type="compositionally biased region" description="Low complexity" evidence="6">
    <location>
        <begin position="157"/>
        <end position="169"/>
    </location>
</feature>
<dbReference type="AlphaFoldDB" id="A0A8B7YH43"/>
<dbReference type="Gene3D" id="3.30.40.10">
    <property type="entry name" value="Zinc/RING finger domain, C3HC4 (zinc finger)"/>
    <property type="match status" value="1"/>
</dbReference>
<dbReference type="SMART" id="SM00276">
    <property type="entry name" value="GLECT"/>
    <property type="match status" value="1"/>
</dbReference>
<evidence type="ECO:0000256" key="1">
    <source>
        <dbReference type="ARBA" id="ARBA00022723"/>
    </source>
</evidence>
<protein>
    <submittedName>
        <fullName evidence="11">Uncharacterized protein LOC110980302 isoform X1</fullName>
    </submittedName>
</protein>
<evidence type="ECO:0000256" key="2">
    <source>
        <dbReference type="ARBA" id="ARBA00022734"/>
    </source>
</evidence>
<dbReference type="PANTHER" id="PTHR11346:SF147">
    <property type="entry name" value="GALECTIN"/>
    <property type="match status" value="1"/>
</dbReference>
<evidence type="ECO:0000256" key="4">
    <source>
        <dbReference type="ARBA" id="ARBA00022833"/>
    </source>
</evidence>
<evidence type="ECO:0000259" key="8">
    <source>
        <dbReference type="PROSITE" id="PS50119"/>
    </source>
</evidence>
<dbReference type="Gene3D" id="2.60.120.200">
    <property type="match status" value="1"/>
</dbReference>
<keyword evidence="4" id="KW-0862">Zinc</keyword>
<feature type="region of interest" description="Disordered" evidence="6">
    <location>
        <begin position="143"/>
        <end position="203"/>
    </location>
</feature>
<dbReference type="SUPFAM" id="SSF57850">
    <property type="entry name" value="RING/U-box"/>
    <property type="match status" value="1"/>
</dbReference>
<dbReference type="InterPro" id="IPR001841">
    <property type="entry name" value="Znf_RING"/>
</dbReference>
<keyword evidence="1" id="KW-0479">Metal-binding</keyword>
<accession>A0A8B7YH43</accession>
<feature type="domain" description="RING-type" evidence="7">
    <location>
        <begin position="39"/>
        <end position="83"/>
    </location>
</feature>
<dbReference type="Pfam" id="PF00337">
    <property type="entry name" value="Gal-bind_lectin"/>
    <property type="match status" value="1"/>
</dbReference>
<keyword evidence="3 5" id="KW-0863">Zinc-finger</keyword>
<dbReference type="RefSeq" id="XP_022092563.1">
    <property type="nucleotide sequence ID" value="XM_022236871.1"/>
</dbReference>
<dbReference type="PROSITE" id="PS00518">
    <property type="entry name" value="ZF_RING_1"/>
    <property type="match status" value="1"/>
</dbReference>
<organism evidence="10 11">
    <name type="scientific">Acanthaster planci</name>
    <name type="common">Crown-of-thorns starfish</name>
    <dbReference type="NCBI Taxonomy" id="133434"/>
    <lineage>
        <taxon>Eukaryota</taxon>
        <taxon>Metazoa</taxon>
        <taxon>Echinodermata</taxon>
        <taxon>Eleutherozoa</taxon>
        <taxon>Asterozoa</taxon>
        <taxon>Asteroidea</taxon>
        <taxon>Valvatacea</taxon>
        <taxon>Valvatida</taxon>
        <taxon>Acanthasteridae</taxon>
        <taxon>Acanthaster</taxon>
    </lineage>
</organism>
<feature type="region of interest" description="Disordered" evidence="6">
    <location>
        <begin position="249"/>
        <end position="274"/>
    </location>
</feature>
<dbReference type="InterPro" id="IPR027370">
    <property type="entry name" value="Znf-RING_euk"/>
</dbReference>
<dbReference type="KEGG" id="aplc:110980302"/>
<feature type="domain" description="B box-type" evidence="8">
    <location>
        <begin position="392"/>
        <end position="437"/>
    </location>
</feature>
<dbReference type="SUPFAM" id="SSF49899">
    <property type="entry name" value="Concanavalin A-like lectins/glucanases"/>
    <property type="match status" value="1"/>
</dbReference>
<dbReference type="InterPro" id="IPR000315">
    <property type="entry name" value="Znf_B-box"/>
</dbReference>
<feature type="compositionally biased region" description="Basic and acidic residues" evidence="6">
    <location>
        <begin position="310"/>
        <end position="335"/>
    </location>
</feature>
<evidence type="ECO:0000313" key="11">
    <source>
        <dbReference type="RefSeq" id="XP_022092563.1"/>
    </source>
</evidence>
<evidence type="ECO:0000259" key="7">
    <source>
        <dbReference type="PROSITE" id="PS50089"/>
    </source>
</evidence>
<evidence type="ECO:0000256" key="5">
    <source>
        <dbReference type="PROSITE-ProRule" id="PRU00024"/>
    </source>
</evidence>
<dbReference type="PANTHER" id="PTHR11346">
    <property type="entry name" value="GALECTIN"/>
    <property type="match status" value="1"/>
</dbReference>
<dbReference type="InterPro" id="IPR001079">
    <property type="entry name" value="Galectin_CRD"/>
</dbReference>
<dbReference type="InterPro" id="IPR017907">
    <property type="entry name" value="Znf_RING_CS"/>
</dbReference>
<reference evidence="11" key="1">
    <citation type="submission" date="2025-08" db="UniProtKB">
        <authorList>
            <consortium name="RefSeq"/>
        </authorList>
    </citation>
    <scope>IDENTIFICATION</scope>
</reference>
<gene>
    <name evidence="11" type="primary">LOC110980302</name>
</gene>
<feature type="compositionally biased region" description="Polar residues" evidence="6">
    <location>
        <begin position="170"/>
        <end position="201"/>
    </location>
</feature>
<evidence type="ECO:0000259" key="9">
    <source>
        <dbReference type="PROSITE" id="PS51304"/>
    </source>
</evidence>
<dbReference type="SUPFAM" id="SSF57889">
    <property type="entry name" value="Cysteine-rich domain"/>
    <property type="match status" value="1"/>
</dbReference>
<dbReference type="InterPro" id="IPR013320">
    <property type="entry name" value="ConA-like_dom_sf"/>
</dbReference>
<dbReference type="CDD" id="cd20335">
    <property type="entry name" value="BRcat_RBR"/>
    <property type="match status" value="1"/>
</dbReference>
<keyword evidence="10" id="KW-1185">Reference proteome</keyword>
<dbReference type="PROSITE" id="PS50119">
    <property type="entry name" value="ZF_BBOX"/>
    <property type="match status" value="1"/>
</dbReference>
<dbReference type="SMART" id="SM00184">
    <property type="entry name" value="RING"/>
    <property type="match status" value="1"/>
</dbReference>
<sequence>MKRPLKMLATPSAPPLSPVGSARDPLSGRLQQLGEELQCPLCLEYYEDPVALPCLHNFCRKCIGGAVKPSGANKQEVQCPLCRKKAYHDGSANSCVANLPRNFQIAGIVEKFRAAEKEKQRAEEEQFQPQVLEQIEEIREQQEHCSLQEQQQHRQKQQQGQQQLQEDQQAPSCTSSIDLYSPSNSVETTSANERVAPSSTHPPKIPQCKLCSYSSAFQCTECGEDFCLHCQQIHHHEGSIAFQEEFNSDELEKTASGPTSTPCDEGDGEEQQQHLQQLQEKQQHLQLELEQQRALSDFTPAPFWQQQQADRWEELQEKQGTRRQVSEEYPPRQHQSDGNSMPHEPLSWPLGHHSQEVYQQQHHRDLLQHPPASTVRYPHPEHQQQFSPYSLPSQLNCSHCKYPAAIRCEQCSSYFCWQCKGDLHDPYMCENHNTVDLSLAVSPSSPCIVGPEQDVKNYDFPSATRIPLVSIAPAVPNNVGTTSLGVERKLDYTLPFICDIVHMGPGKRITVFGKPYKEKCSRFHINLMCNKNPSSGDIALHFNPRFSWPKLVVRNSRVHGKYGPEERGGPSFPFKAGQFFKIEITCLIDKFKVEVDDKLFITYAHRIKDLRSITVFNVNGDVEITSVDGCM</sequence>
<feature type="domain" description="Galectin" evidence="9">
    <location>
        <begin position="495"/>
        <end position="630"/>
    </location>
</feature>
<keyword evidence="2" id="KW-0430">Lectin</keyword>
<evidence type="ECO:0000313" key="10">
    <source>
        <dbReference type="Proteomes" id="UP000694845"/>
    </source>
</evidence>
<dbReference type="CDD" id="cd00070">
    <property type="entry name" value="GLECT"/>
    <property type="match status" value="1"/>
</dbReference>
<dbReference type="Proteomes" id="UP000694845">
    <property type="component" value="Unplaced"/>
</dbReference>
<dbReference type="GeneID" id="110980302"/>
<dbReference type="InterPro" id="IPR044156">
    <property type="entry name" value="Galectin-like"/>
</dbReference>
<dbReference type="OrthoDB" id="5795596at2759"/>
<dbReference type="GO" id="GO:0030246">
    <property type="term" value="F:carbohydrate binding"/>
    <property type="evidence" value="ECO:0007669"/>
    <property type="project" value="UniProtKB-KW"/>
</dbReference>
<evidence type="ECO:0000256" key="3">
    <source>
        <dbReference type="ARBA" id="ARBA00022771"/>
    </source>
</evidence>